<dbReference type="eggNOG" id="COG4832">
    <property type="taxonomic scope" value="Bacteria"/>
</dbReference>
<evidence type="ECO:0000313" key="2">
    <source>
        <dbReference type="EMBL" id="AQW21669.1"/>
    </source>
</evidence>
<reference evidence="2 3" key="1">
    <citation type="journal article" date="2015" name="Genome Announc.">
        <title>Genome Sequence of Lactobacillus curieae CCTCC M 2011381T, a Novel Producer of Gamma-aminobutyric Acid.</title>
        <authorList>
            <person name="Wang Y."/>
            <person name="Wang Y."/>
            <person name="Lang C."/>
            <person name="Wei D."/>
            <person name="Xu P."/>
            <person name="Xie J."/>
        </authorList>
    </citation>
    <scope>NUCLEOTIDE SEQUENCE [LARGE SCALE GENOMIC DNA]</scope>
    <source>
        <strain evidence="2 3">CCTCC M 2011381</strain>
    </source>
</reference>
<dbReference type="Proteomes" id="UP000030361">
    <property type="component" value="Chromosome"/>
</dbReference>
<keyword evidence="3" id="KW-1185">Reference proteome</keyword>
<proteinExistence type="predicted"/>
<dbReference type="Pfam" id="PF06445">
    <property type="entry name" value="GyrI-like"/>
    <property type="match status" value="1"/>
</dbReference>
<dbReference type="OrthoDB" id="2286647at2"/>
<dbReference type="EMBL" id="CP018906">
    <property type="protein sequence ID" value="AQW21669.1"/>
    <property type="molecule type" value="Genomic_DNA"/>
</dbReference>
<dbReference type="Gene3D" id="3.20.80.10">
    <property type="entry name" value="Regulatory factor, effector binding domain"/>
    <property type="match status" value="1"/>
</dbReference>
<protein>
    <recommendedName>
        <fullName evidence="1">GyrI-like small molecule binding domain-containing protein</fullName>
    </recommendedName>
</protein>
<dbReference type="SUPFAM" id="SSF55136">
    <property type="entry name" value="Probable bacterial effector-binding domain"/>
    <property type="match status" value="1"/>
</dbReference>
<organism evidence="2 3">
    <name type="scientific">Lentilactobacillus curieae</name>
    <dbReference type="NCBI Taxonomy" id="1138822"/>
    <lineage>
        <taxon>Bacteria</taxon>
        <taxon>Bacillati</taxon>
        <taxon>Bacillota</taxon>
        <taxon>Bacilli</taxon>
        <taxon>Lactobacillales</taxon>
        <taxon>Lactobacillaceae</taxon>
        <taxon>Lentilactobacillus</taxon>
    </lineage>
</organism>
<sequence>MDKFDYRIVESSEYSKAGTPSIVHLNERNYITYHGKGEFNINNEHFKLVVSAMYDLAEGIRQAASTSNKLDWFRNYEPYPLNSYWNQDGSFILMIKQPNFTIPELLPIAKTSVESKYPKEILDQIKFTREEEGYEVQLVNHGPLNSVSPVWDKLADFTTKNNLEMIDPGHREVYLTNPLSTPPDAWDILVRQEISPAVEQGNLPIITN</sequence>
<dbReference type="AlphaFoldDB" id="A0A1S6QJA4"/>
<dbReference type="InterPro" id="IPR029442">
    <property type="entry name" value="GyrI-like"/>
</dbReference>
<name>A0A1S6QJA4_9LACO</name>
<dbReference type="InterPro" id="IPR011256">
    <property type="entry name" value="Reg_factor_effector_dom_sf"/>
</dbReference>
<gene>
    <name evidence="2" type="ORF">PL11_006880</name>
</gene>
<feature type="domain" description="GyrI-like small molecule binding" evidence="1">
    <location>
        <begin position="20"/>
        <end position="187"/>
    </location>
</feature>
<dbReference type="RefSeq" id="WP_035168282.1">
    <property type="nucleotide sequence ID" value="NZ_CP018906.1"/>
</dbReference>
<evidence type="ECO:0000313" key="3">
    <source>
        <dbReference type="Proteomes" id="UP000030361"/>
    </source>
</evidence>
<evidence type="ECO:0000259" key="1">
    <source>
        <dbReference type="Pfam" id="PF06445"/>
    </source>
</evidence>
<accession>A0A1S6QJA4</accession>
<dbReference type="KEGG" id="lcu:PL11_006880"/>